<keyword evidence="1" id="KW-0732">Signal</keyword>
<gene>
    <name evidence="2" type="ORF">KV394_05520</name>
</gene>
<evidence type="ECO:0000256" key="1">
    <source>
        <dbReference type="SAM" id="SignalP"/>
    </source>
</evidence>
<evidence type="ECO:0000313" key="3">
    <source>
        <dbReference type="Proteomes" id="UP000831467"/>
    </source>
</evidence>
<protein>
    <submittedName>
        <fullName evidence="2">Peptidase inhibitor family I36 protein</fullName>
    </submittedName>
</protein>
<feature type="chain" id="PRO_5045464665" evidence="1">
    <location>
        <begin position="26"/>
        <end position="151"/>
    </location>
</feature>
<name>A0ABY4ICW3_9MICO</name>
<proteinExistence type="predicted"/>
<dbReference type="RefSeq" id="WP_247982495.1">
    <property type="nucleotide sequence ID" value="NZ_CP078076.1"/>
</dbReference>
<evidence type="ECO:0000313" key="2">
    <source>
        <dbReference type="EMBL" id="UPL10593.1"/>
    </source>
</evidence>
<dbReference type="EMBL" id="CP078076">
    <property type="protein sequence ID" value="UPL10593.1"/>
    <property type="molecule type" value="Genomic_DNA"/>
</dbReference>
<sequence length="151" mass="15297">MKTKLLVTLAATALLVGGSLAPAHADESLHPDVVYALEHVPGGVAVDAHTAEWPDLGMQLTVPSPYQRAVGSCATGQYCAYSEPNRGGTRLSFSVCSIVSTAGLSTVRSIANARSSGTVQARNAASTVLASAGAGVTANVVGAVTNLRCLF</sequence>
<organism evidence="2 3">
    <name type="scientific">Microbacterium sufflavum</name>
    <dbReference type="NCBI Taxonomy" id="2851649"/>
    <lineage>
        <taxon>Bacteria</taxon>
        <taxon>Bacillati</taxon>
        <taxon>Actinomycetota</taxon>
        <taxon>Actinomycetes</taxon>
        <taxon>Micrococcales</taxon>
        <taxon>Microbacteriaceae</taxon>
        <taxon>Microbacterium</taxon>
    </lineage>
</organism>
<feature type="signal peptide" evidence="1">
    <location>
        <begin position="1"/>
        <end position="25"/>
    </location>
</feature>
<accession>A0ABY4ICW3</accession>
<keyword evidence="3" id="KW-1185">Reference proteome</keyword>
<dbReference type="Proteomes" id="UP000831467">
    <property type="component" value="Chromosome"/>
</dbReference>
<reference evidence="2 3" key="1">
    <citation type="submission" date="2021-06" db="EMBL/GenBank/DDBJ databases">
        <title>Genome-based taxonomic framework of Microbacterium strains isolated from marine environment, the description of four new species and reclassification of four preexisting species.</title>
        <authorList>
            <person name="Lee S.D."/>
            <person name="Kim S.-M."/>
            <person name="Byeon Y.-S."/>
            <person name="Yang H.L."/>
            <person name="Kim I.S."/>
        </authorList>
    </citation>
    <scope>NUCLEOTIDE SEQUENCE [LARGE SCALE GENOMIC DNA]</scope>
    <source>
        <strain evidence="2 3">SSW1-51</strain>
    </source>
</reference>